<comment type="caution">
    <text evidence="1">The sequence shown here is derived from an EMBL/GenBank/DDBJ whole genome shotgun (WGS) entry which is preliminary data.</text>
</comment>
<name>A0AA41X830_9BACI</name>
<organism evidence="1 2">
    <name type="scientific">Ectobacillus ponti</name>
    <dbReference type="NCBI Taxonomy" id="2961894"/>
    <lineage>
        <taxon>Bacteria</taxon>
        <taxon>Bacillati</taxon>
        <taxon>Bacillota</taxon>
        <taxon>Bacilli</taxon>
        <taxon>Bacillales</taxon>
        <taxon>Bacillaceae</taxon>
        <taxon>Ectobacillus</taxon>
    </lineage>
</organism>
<protein>
    <submittedName>
        <fullName evidence="1">Uncharacterized protein</fullName>
    </submittedName>
</protein>
<evidence type="ECO:0000313" key="1">
    <source>
        <dbReference type="EMBL" id="MCP8970626.1"/>
    </source>
</evidence>
<sequence length="314" mass="35111">MTQAREIQELYPHHYAEVGISFLGFVLGGRVVEAFVEAAASSDRSKGIVEALNGSQAGFLQALRSTIRREEMEQLQCGVYSKQHDASANPVFYVSLQFKDEKETVLLGESFFRPCAAMTEEELLGNAQIVEALLHALAKFKTAMVCAATVEEVVQVLEEQTEWDTNEDAVDGAFEDEELQAEEEDKMSELFWKETVREAEAAPEQAVQAAEAESDTYGEQDIPEAETADALEQLNDLVLELYKKSSGEDRQLIKRLRADLFEIEAAIDLGEDAPLKAFQFHQQALSLQFHTVEELQLQIRIAQQSLALLTNENM</sequence>
<reference evidence="1" key="1">
    <citation type="submission" date="2022-07" db="EMBL/GenBank/DDBJ databases">
        <authorList>
            <person name="Li W.-J."/>
            <person name="Deng Q.-Q."/>
        </authorList>
    </citation>
    <scope>NUCLEOTIDE SEQUENCE</scope>
    <source>
        <strain evidence="1">SYSU M60031</strain>
    </source>
</reference>
<dbReference type="EMBL" id="JANCLT010000013">
    <property type="protein sequence ID" value="MCP8970626.1"/>
    <property type="molecule type" value="Genomic_DNA"/>
</dbReference>
<proteinExistence type="predicted"/>
<dbReference type="AlphaFoldDB" id="A0AA41X830"/>
<evidence type="ECO:0000313" key="2">
    <source>
        <dbReference type="Proteomes" id="UP001156102"/>
    </source>
</evidence>
<accession>A0AA41X830</accession>
<gene>
    <name evidence="1" type="ORF">NK662_19085</name>
</gene>
<dbReference type="Proteomes" id="UP001156102">
    <property type="component" value="Unassembled WGS sequence"/>
</dbReference>
<dbReference type="RefSeq" id="WP_254760548.1">
    <property type="nucleotide sequence ID" value="NZ_JANCLT010000013.1"/>
</dbReference>
<keyword evidence="2" id="KW-1185">Reference proteome</keyword>